<sequence length="659" mass="72079">MARPVDWLGAFLEHEIRQVLAWKEETARVKPDPDCRFEDDHSNFRSVVDSSLLPSDARVQITKILRTDGDVTAFVTDGFTRVKARLRGNVVAVLESELGDPIDAETSGDVFELRKLTVESTPFGLADNFVQLTIEEIEYLFHLRKPLGQAGPVEERPEVVRLIGEITKLRQKQYAASREPSPNVPTPSRNRGAIFQGDHAEQSRTNGAIQVQSPRISSPPASSPTLRSSPITQRPLATQVPAKRKRTAPNLASDGYEVQTGINLSRPVPPTRRESFGSRDRAQVAAAHGTDGLFSLLGKPEVKAEPAGEAVESAIDTQLPLSETRSAPRQEVPEDLVHQSPVQTVPASTVRVFEPQRASAPDNPLRVDYTRHQIPLDQQKLLDKPSAWLPSLPGHQFPRPNVPVELLRKWNELADSALMAERAPSSTTSSELPEAVTVEPPRDEHILLSSDPSGSESSEAEEFGPSQWIKEHHLSPPTSAASPSPSFAQLFSAYKKDYKDDKIRLSEFAEELEAVRRERFNNGSGNSSSHATSSPLAPPALSTEPVPDSLPRPPLPPPPPPPPPPAFVPRLPAPSPVPHHAFAASPKVFNEQPVKVKEPETHVSAPKPHATNTPPAITVFAEFARAYTDIRPRGSFAAKGTDRSKIVPAPRINVLGWSL</sequence>
<keyword evidence="3" id="KW-1185">Reference proteome</keyword>
<accession>A0A6A6PV56</accession>
<proteinExistence type="predicted"/>
<evidence type="ECO:0008006" key="4">
    <source>
        <dbReference type="Google" id="ProtNLM"/>
    </source>
</evidence>
<dbReference type="GeneID" id="54477873"/>
<dbReference type="RefSeq" id="XP_033590415.1">
    <property type="nucleotide sequence ID" value="XM_033736871.1"/>
</dbReference>
<evidence type="ECO:0000313" key="2">
    <source>
        <dbReference type="EMBL" id="KAF2483845.1"/>
    </source>
</evidence>
<organism evidence="2 3">
    <name type="scientific">Neohortaea acidophila</name>
    <dbReference type="NCBI Taxonomy" id="245834"/>
    <lineage>
        <taxon>Eukaryota</taxon>
        <taxon>Fungi</taxon>
        <taxon>Dikarya</taxon>
        <taxon>Ascomycota</taxon>
        <taxon>Pezizomycotina</taxon>
        <taxon>Dothideomycetes</taxon>
        <taxon>Dothideomycetidae</taxon>
        <taxon>Mycosphaerellales</taxon>
        <taxon>Teratosphaeriaceae</taxon>
        <taxon>Neohortaea</taxon>
    </lineage>
</organism>
<dbReference type="EMBL" id="MU001634">
    <property type="protein sequence ID" value="KAF2483845.1"/>
    <property type="molecule type" value="Genomic_DNA"/>
</dbReference>
<feature type="region of interest" description="Disordered" evidence="1">
    <location>
        <begin position="420"/>
        <end position="485"/>
    </location>
</feature>
<feature type="compositionally biased region" description="Low complexity" evidence="1">
    <location>
        <begin position="213"/>
        <end position="224"/>
    </location>
</feature>
<feature type="region of interest" description="Disordered" evidence="1">
    <location>
        <begin position="171"/>
        <end position="251"/>
    </location>
</feature>
<dbReference type="Proteomes" id="UP000799767">
    <property type="component" value="Unassembled WGS sequence"/>
</dbReference>
<reference evidence="2" key="1">
    <citation type="journal article" date="2020" name="Stud. Mycol.">
        <title>101 Dothideomycetes genomes: a test case for predicting lifestyles and emergence of pathogens.</title>
        <authorList>
            <person name="Haridas S."/>
            <person name="Albert R."/>
            <person name="Binder M."/>
            <person name="Bloem J."/>
            <person name="Labutti K."/>
            <person name="Salamov A."/>
            <person name="Andreopoulos B."/>
            <person name="Baker S."/>
            <person name="Barry K."/>
            <person name="Bills G."/>
            <person name="Bluhm B."/>
            <person name="Cannon C."/>
            <person name="Castanera R."/>
            <person name="Culley D."/>
            <person name="Daum C."/>
            <person name="Ezra D."/>
            <person name="Gonzalez J."/>
            <person name="Henrissat B."/>
            <person name="Kuo A."/>
            <person name="Liang C."/>
            <person name="Lipzen A."/>
            <person name="Lutzoni F."/>
            <person name="Magnuson J."/>
            <person name="Mondo S."/>
            <person name="Nolan M."/>
            <person name="Ohm R."/>
            <person name="Pangilinan J."/>
            <person name="Park H.-J."/>
            <person name="Ramirez L."/>
            <person name="Alfaro M."/>
            <person name="Sun H."/>
            <person name="Tritt A."/>
            <person name="Yoshinaga Y."/>
            <person name="Zwiers L.-H."/>
            <person name="Turgeon B."/>
            <person name="Goodwin S."/>
            <person name="Spatafora J."/>
            <person name="Crous P."/>
            <person name="Grigoriev I."/>
        </authorList>
    </citation>
    <scope>NUCLEOTIDE SEQUENCE</scope>
    <source>
        <strain evidence="2">CBS 113389</strain>
    </source>
</reference>
<name>A0A6A6PV56_9PEZI</name>
<feature type="compositionally biased region" description="Polar residues" evidence="1">
    <location>
        <begin position="203"/>
        <end position="212"/>
    </location>
</feature>
<feature type="compositionally biased region" description="Polar residues" evidence="1">
    <location>
        <begin position="225"/>
        <end position="236"/>
    </location>
</feature>
<protein>
    <recommendedName>
        <fullName evidence="4">Telomere replication protein EST3</fullName>
    </recommendedName>
</protein>
<feature type="region of interest" description="Disordered" evidence="1">
    <location>
        <begin position="520"/>
        <end position="577"/>
    </location>
</feature>
<dbReference type="OrthoDB" id="3538943at2759"/>
<dbReference type="AlphaFoldDB" id="A0A6A6PV56"/>
<feature type="compositionally biased region" description="Low complexity" evidence="1">
    <location>
        <begin position="475"/>
        <end position="485"/>
    </location>
</feature>
<gene>
    <name evidence="2" type="ORF">BDY17DRAFT_322743</name>
</gene>
<evidence type="ECO:0000313" key="3">
    <source>
        <dbReference type="Proteomes" id="UP000799767"/>
    </source>
</evidence>
<evidence type="ECO:0000256" key="1">
    <source>
        <dbReference type="SAM" id="MobiDB-lite"/>
    </source>
</evidence>
<feature type="compositionally biased region" description="Pro residues" evidence="1">
    <location>
        <begin position="548"/>
        <end position="577"/>
    </location>
</feature>